<keyword evidence="1" id="KW-0472">Membrane</keyword>
<dbReference type="RefSeq" id="WP_054020844.1">
    <property type="nucleotide sequence ID" value="NZ_BBYR01000039.1"/>
</dbReference>
<protein>
    <submittedName>
        <fullName evidence="2">Type IV fimbrial biogenesis protein PilW</fullName>
    </submittedName>
</protein>
<proteinExistence type="predicted"/>
<dbReference type="EMBL" id="BBYR01000039">
    <property type="protein sequence ID" value="GAP36888.1"/>
    <property type="molecule type" value="Genomic_DNA"/>
</dbReference>
<name>A0A0K8P2P5_PISS1</name>
<dbReference type="Pfam" id="PF07963">
    <property type="entry name" value="N_methyl"/>
    <property type="match status" value="1"/>
</dbReference>
<gene>
    <name evidence="2" type="ORF">ISF6_2728</name>
</gene>
<sequence length="232" mass="24672">MRRDARGLTLVELLVGLALGLALVAGGLGLLALQWRELARLGAEQRFGEDLREAAATLHRELRRSGHWGDATAGLALDPDTDAPPRDNPYLGDAAPPDAVATAGGLALAASRDARENHTVDAEERLGLRLQQEVLERRIGGVWQAVTDPGSLRVTGLQLREQRLERVGRCPTPCPAAPAADAPPCPPRRLQRHFEIALSARSAVEPALARTLATTVAAPNDALIGQCPGSRQ</sequence>
<keyword evidence="3" id="KW-1185">Reference proteome</keyword>
<accession>A0A0K8P2P5</accession>
<dbReference type="AlphaFoldDB" id="A0A0K8P2P5"/>
<comment type="caution">
    <text evidence="2">The sequence shown here is derived from an EMBL/GenBank/DDBJ whole genome shotgun (WGS) entry which is preliminary data.</text>
</comment>
<dbReference type="InterPro" id="IPR012902">
    <property type="entry name" value="N_methyl_site"/>
</dbReference>
<feature type="transmembrane region" description="Helical" evidence="1">
    <location>
        <begin position="13"/>
        <end position="33"/>
    </location>
</feature>
<keyword evidence="1" id="KW-0812">Transmembrane</keyword>
<reference evidence="3" key="1">
    <citation type="submission" date="2015-07" db="EMBL/GenBank/DDBJ databases">
        <title>Discovery of a poly(ethylene terephthalate assimilation.</title>
        <authorList>
            <person name="Yoshida S."/>
            <person name="Hiraga K."/>
            <person name="Takehana T."/>
            <person name="Taniguchi I."/>
            <person name="Yamaji H."/>
            <person name="Maeda Y."/>
            <person name="Toyohara K."/>
            <person name="Miyamoto K."/>
            <person name="Kimura Y."/>
            <person name="Oda K."/>
        </authorList>
    </citation>
    <scope>NUCLEOTIDE SEQUENCE [LARGE SCALE GENOMIC DNA]</scope>
    <source>
        <strain evidence="3">NBRC 110686 / TISTR 2288 / 201-F6</strain>
    </source>
</reference>
<dbReference type="OrthoDB" id="8685962at2"/>
<dbReference type="STRING" id="1547922.ISF6_2728"/>
<evidence type="ECO:0000313" key="2">
    <source>
        <dbReference type="EMBL" id="GAP36888.1"/>
    </source>
</evidence>
<organism evidence="2 3">
    <name type="scientific">Piscinibacter sakaiensis</name>
    <name type="common">Ideonella sakaiensis</name>
    <dbReference type="NCBI Taxonomy" id="1547922"/>
    <lineage>
        <taxon>Bacteria</taxon>
        <taxon>Pseudomonadati</taxon>
        <taxon>Pseudomonadota</taxon>
        <taxon>Betaproteobacteria</taxon>
        <taxon>Burkholderiales</taxon>
        <taxon>Sphaerotilaceae</taxon>
        <taxon>Piscinibacter</taxon>
    </lineage>
</organism>
<evidence type="ECO:0000313" key="3">
    <source>
        <dbReference type="Proteomes" id="UP000037660"/>
    </source>
</evidence>
<reference evidence="2 3" key="2">
    <citation type="journal article" date="2016" name="Science">
        <title>A bacterium that degrades and assimilates poly(ethylene terephthalate).</title>
        <authorList>
            <person name="Yoshida S."/>
            <person name="Hiraga K."/>
            <person name="Takehana T."/>
            <person name="Taniguchi I."/>
            <person name="Yamaji H."/>
            <person name="Maeda Y."/>
            <person name="Toyohara K."/>
            <person name="Miyamoto K."/>
            <person name="Kimura Y."/>
            <person name="Oda K."/>
        </authorList>
    </citation>
    <scope>NUCLEOTIDE SEQUENCE [LARGE SCALE GENOMIC DNA]</scope>
    <source>
        <strain evidence="3">NBRC 110686 / TISTR 2288 / 201-F6</strain>
    </source>
</reference>
<evidence type="ECO:0000256" key="1">
    <source>
        <dbReference type="SAM" id="Phobius"/>
    </source>
</evidence>
<keyword evidence="1" id="KW-1133">Transmembrane helix</keyword>
<dbReference type="Proteomes" id="UP000037660">
    <property type="component" value="Unassembled WGS sequence"/>
</dbReference>